<dbReference type="GO" id="GO:0009636">
    <property type="term" value="P:response to toxic substance"/>
    <property type="evidence" value="ECO:0007669"/>
    <property type="project" value="UniProtKB-ARBA"/>
</dbReference>
<dbReference type="SFLD" id="SFLDS00019">
    <property type="entry name" value="Glutathione_Transferase_(cytos"/>
    <property type="match status" value="1"/>
</dbReference>
<dbReference type="EC" id="2.5.1.18" evidence="2"/>
<dbReference type="GO" id="GO:0004364">
    <property type="term" value="F:glutathione transferase activity"/>
    <property type="evidence" value="ECO:0007669"/>
    <property type="project" value="UniProtKB-EC"/>
</dbReference>
<evidence type="ECO:0000256" key="2">
    <source>
        <dbReference type="ARBA" id="ARBA00012452"/>
    </source>
</evidence>
<comment type="similarity">
    <text evidence="1">Belongs to the GST superfamily. Phi family.</text>
</comment>
<dbReference type="SFLD" id="SFLDG01154">
    <property type="entry name" value="Main.5:_Phi-like"/>
    <property type="match status" value="1"/>
</dbReference>
<evidence type="ECO:0000256" key="4">
    <source>
        <dbReference type="ARBA" id="ARBA00047960"/>
    </source>
</evidence>
<dbReference type="GO" id="GO:0006749">
    <property type="term" value="P:glutathione metabolic process"/>
    <property type="evidence" value="ECO:0007669"/>
    <property type="project" value="TreeGrafter"/>
</dbReference>
<evidence type="ECO:0000313" key="8">
    <source>
        <dbReference type="Proteomes" id="UP001212997"/>
    </source>
</evidence>
<dbReference type="InterPro" id="IPR004045">
    <property type="entry name" value="Glutathione_S-Trfase_N"/>
</dbReference>
<dbReference type="Gene3D" id="3.40.30.10">
    <property type="entry name" value="Glutaredoxin"/>
    <property type="match status" value="1"/>
</dbReference>
<dbReference type="SUPFAM" id="SSF47616">
    <property type="entry name" value="GST C-terminal domain-like"/>
    <property type="match status" value="1"/>
</dbReference>
<dbReference type="PROSITE" id="PS50404">
    <property type="entry name" value="GST_NTER"/>
    <property type="match status" value="1"/>
</dbReference>
<dbReference type="GO" id="GO:0005737">
    <property type="term" value="C:cytoplasm"/>
    <property type="evidence" value="ECO:0007669"/>
    <property type="project" value="TreeGrafter"/>
</dbReference>
<dbReference type="EMBL" id="JANAWD010000675">
    <property type="protein sequence ID" value="KAJ3476723.1"/>
    <property type="molecule type" value="Genomic_DNA"/>
</dbReference>
<sequence>MVIKIHGASFSTCTRRVAVVLKELDIPYELVPVSFATREHKSAAFLEHQPFGQVPYIVDDDGFELFESRAIGRYIATKYRGQGPALIPDGSDVQKLAKFEQAASIELGNFDPFVSGIAVEKVFKPLWGETGIDEVVTKHLTTLEGKLNGYEAILSKQKYLAGDELTLADLYHLPYGHVVTNAGIDILHSDKWPNVARWWKDISSRPAWQAVKDGA</sequence>
<feature type="domain" description="GST C-terminal" evidence="6">
    <location>
        <begin position="92"/>
        <end position="215"/>
    </location>
</feature>
<organism evidence="7 8">
    <name type="scientific">Meripilus lineatus</name>
    <dbReference type="NCBI Taxonomy" id="2056292"/>
    <lineage>
        <taxon>Eukaryota</taxon>
        <taxon>Fungi</taxon>
        <taxon>Dikarya</taxon>
        <taxon>Basidiomycota</taxon>
        <taxon>Agaricomycotina</taxon>
        <taxon>Agaricomycetes</taxon>
        <taxon>Polyporales</taxon>
        <taxon>Meripilaceae</taxon>
        <taxon>Meripilus</taxon>
    </lineage>
</organism>
<dbReference type="PANTHER" id="PTHR43900">
    <property type="entry name" value="GLUTATHIONE S-TRANSFERASE RHO"/>
    <property type="match status" value="1"/>
</dbReference>
<evidence type="ECO:0000256" key="3">
    <source>
        <dbReference type="ARBA" id="ARBA00022679"/>
    </source>
</evidence>
<evidence type="ECO:0000259" key="5">
    <source>
        <dbReference type="PROSITE" id="PS50404"/>
    </source>
</evidence>
<name>A0AAD5USM8_9APHY</name>
<dbReference type="InterPro" id="IPR004046">
    <property type="entry name" value="GST_C"/>
</dbReference>
<proteinExistence type="inferred from homology"/>
<dbReference type="CDD" id="cd03053">
    <property type="entry name" value="GST_N_Phi"/>
    <property type="match status" value="1"/>
</dbReference>
<dbReference type="PROSITE" id="PS50405">
    <property type="entry name" value="GST_CTER"/>
    <property type="match status" value="1"/>
</dbReference>
<dbReference type="FunFam" id="1.20.1050.10:FF:000004">
    <property type="entry name" value="Glutathione S-transferase F2"/>
    <property type="match status" value="1"/>
</dbReference>
<dbReference type="PANTHER" id="PTHR43900:SF3">
    <property type="entry name" value="GLUTATHIONE S-TRANSFERASE RHO"/>
    <property type="match status" value="1"/>
</dbReference>
<dbReference type="Gene3D" id="1.20.1050.10">
    <property type="match status" value="1"/>
</dbReference>
<keyword evidence="3" id="KW-0808">Transferase</keyword>
<dbReference type="FunFam" id="3.40.30.10:FF:000016">
    <property type="entry name" value="Glutathione S-transferase F2"/>
    <property type="match status" value="1"/>
</dbReference>
<gene>
    <name evidence="7" type="ORF">NLI96_g10965</name>
</gene>
<dbReference type="Pfam" id="PF02798">
    <property type="entry name" value="GST_N"/>
    <property type="match status" value="1"/>
</dbReference>
<dbReference type="Proteomes" id="UP001212997">
    <property type="component" value="Unassembled WGS sequence"/>
</dbReference>
<protein>
    <recommendedName>
        <fullName evidence="2">glutathione transferase</fullName>
        <ecNumber evidence="2">2.5.1.18</ecNumber>
    </recommendedName>
</protein>
<comment type="catalytic activity">
    <reaction evidence="4">
        <text>RX + glutathione = an S-substituted glutathione + a halide anion + H(+)</text>
        <dbReference type="Rhea" id="RHEA:16437"/>
        <dbReference type="ChEBI" id="CHEBI:15378"/>
        <dbReference type="ChEBI" id="CHEBI:16042"/>
        <dbReference type="ChEBI" id="CHEBI:17792"/>
        <dbReference type="ChEBI" id="CHEBI:57925"/>
        <dbReference type="ChEBI" id="CHEBI:90779"/>
        <dbReference type="EC" id="2.5.1.18"/>
    </reaction>
</comment>
<dbReference type="Pfam" id="PF00043">
    <property type="entry name" value="GST_C"/>
    <property type="match status" value="1"/>
</dbReference>
<dbReference type="SUPFAM" id="SSF52833">
    <property type="entry name" value="Thioredoxin-like"/>
    <property type="match status" value="1"/>
</dbReference>
<evidence type="ECO:0000259" key="6">
    <source>
        <dbReference type="PROSITE" id="PS50405"/>
    </source>
</evidence>
<dbReference type="InterPro" id="IPR036249">
    <property type="entry name" value="Thioredoxin-like_sf"/>
</dbReference>
<dbReference type="SFLD" id="SFLDG00358">
    <property type="entry name" value="Main_(cytGST)"/>
    <property type="match status" value="1"/>
</dbReference>
<reference evidence="7" key="1">
    <citation type="submission" date="2022-07" db="EMBL/GenBank/DDBJ databases">
        <title>Genome Sequence of Physisporinus lineatus.</title>
        <authorList>
            <person name="Buettner E."/>
        </authorList>
    </citation>
    <scope>NUCLEOTIDE SEQUENCE</scope>
    <source>
        <strain evidence="7">VT162</strain>
    </source>
</reference>
<dbReference type="InterPro" id="IPR036282">
    <property type="entry name" value="Glutathione-S-Trfase_C_sf"/>
</dbReference>
<accession>A0AAD5USM8</accession>
<feature type="domain" description="GST N-terminal" evidence="5">
    <location>
        <begin position="1"/>
        <end position="83"/>
    </location>
</feature>
<evidence type="ECO:0000313" key="7">
    <source>
        <dbReference type="EMBL" id="KAJ3476723.1"/>
    </source>
</evidence>
<dbReference type="InterPro" id="IPR040079">
    <property type="entry name" value="Glutathione_S-Trfase"/>
</dbReference>
<dbReference type="GO" id="GO:0043295">
    <property type="term" value="F:glutathione binding"/>
    <property type="evidence" value="ECO:0007669"/>
    <property type="project" value="TreeGrafter"/>
</dbReference>
<keyword evidence="8" id="KW-1185">Reference proteome</keyword>
<comment type="caution">
    <text evidence="7">The sequence shown here is derived from an EMBL/GenBank/DDBJ whole genome shotgun (WGS) entry which is preliminary data.</text>
</comment>
<dbReference type="AlphaFoldDB" id="A0AAD5USM8"/>
<evidence type="ECO:0000256" key="1">
    <source>
        <dbReference type="ARBA" id="ARBA00010128"/>
    </source>
</evidence>
<dbReference type="InterPro" id="IPR010987">
    <property type="entry name" value="Glutathione-S-Trfase_C-like"/>
</dbReference>